<dbReference type="KEGG" id="bcop:JD108_10810"/>
<evidence type="ECO:0000313" key="2">
    <source>
        <dbReference type="EMBL" id="QUO43336.1"/>
    </source>
</evidence>
<dbReference type="RefSeq" id="WP_198829811.1">
    <property type="nucleotide sequence ID" value="NZ_CP066308.1"/>
</dbReference>
<sequence length="141" mass="16364">METVSIRLPNTIENQDYSRQIRDFHKKKGQPLSIRFSEELTHIVLEAPCLYLPQRKALGKGAIVDGVLKKNGSHYEIHPRSKGKTINLHLDSELVAELEQIRMKVSSKTQHEVILEMFIRGLRAYQAERDERESRKEEGQE</sequence>
<dbReference type="AlphaFoldDB" id="A0A7T5EPB6"/>
<gene>
    <name evidence="1" type="ORF">JD108_10810</name>
    <name evidence="2" type="ORF">KDJ56_10495</name>
</gene>
<dbReference type="Proteomes" id="UP000677234">
    <property type="component" value="Chromosome"/>
</dbReference>
<accession>A0A7T5EPB6</accession>
<proteinExistence type="predicted"/>
<dbReference type="Proteomes" id="UP000595847">
    <property type="component" value="Chromosome"/>
</dbReference>
<evidence type="ECO:0000313" key="1">
    <source>
        <dbReference type="EMBL" id="QQE76309.1"/>
    </source>
</evidence>
<keyword evidence="4" id="KW-1185">Reference proteome</keyword>
<dbReference type="EMBL" id="CP073708">
    <property type="protein sequence ID" value="QUO43336.1"/>
    <property type="molecule type" value="Genomic_DNA"/>
</dbReference>
<reference evidence="1 3" key="1">
    <citation type="submission" date="2020-12" db="EMBL/GenBank/DDBJ databases">
        <title>strain FJAT-54423T represents a novel species of the genus Brevibacillus.</title>
        <authorList>
            <person name="Tang R."/>
        </authorList>
    </citation>
    <scope>NUCLEOTIDE SEQUENCE [LARGE SCALE GENOMIC DNA]</scope>
    <source>
        <strain evidence="1 3">FJAT-54423</strain>
    </source>
</reference>
<dbReference type="EMBL" id="CP066308">
    <property type="protein sequence ID" value="QQE76309.1"/>
    <property type="molecule type" value="Genomic_DNA"/>
</dbReference>
<name>A0A7T5EPB6_9BACL</name>
<evidence type="ECO:0000313" key="3">
    <source>
        <dbReference type="Proteomes" id="UP000595847"/>
    </source>
</evidence>
<evidence type="ECO:0000313" key="4">
    <source>
        <dbReference type="Proteomes" id="UP000677234"/>
    </source>
</evidence>
<reference evidence="2" key="2">
    <citation type="submission" date="2021-04" db="EMBL/GenBank/DDBJ databases">
        <title>Brevibacillus composti FJAT-54423, complete genome.</title>
        <authorList>
            <person name="Tang R."/>
        </authorList>
    </citation>
    <scope>NUCLEOTIDE SEQUENCE</scope>
    <source>
        <strain evidence="2">FJAT-54424</strain>
    </source>
</reference>
<protein>
    <submittedName>
        <fullName evidence="1">Uncharacterized protein</fullName>
    </submittedName>
</protein>
<organism evidence="1 3">
    <name type="scientific">Brevibacillus composti</name>
    <dbReference type="NCBI Taxonomy" id="2796470"/>
    <lineage>
        <taxon>Bacteria</taxon>
        <taxon>Bacillati</taxon>
        <taxon>Bacillota</taxon>
        <taxon>Bacilli</taxon>
        <taxon>Bacillales</taxon>
        <taxon>Paenibacillaceae</taxon>
        <taxon>Brevibacillus</taxon>
    </lineage>
</organism>